<dbReference type="PANTHER" id="PTHR34281">
    <property type="entry name" value="PROTEIN EARLY FLOWERING 3"/>
    <property type="match status" value="1"/>
</dbReference>
<feature type="compositionally biased region" description="Basic and acidic residues" evidence="1">
    <location>
        <begin position="1"/>
        <end position="10"/>
    </location>
</feature>
<dbReference type="Gramene" id="OE9A103934T1">
    <property type="protein sequence ID" value="OE9A103934C1"/>
    <property type="gene ID" value="OE9A103934"/>
</dbReference>
<sequence length="662" mass="72712">MRRGKDEEKIIGPMFPRLHVNDTEKGGPKAPPRNKMALYEQLSIPSHRFSRGVLPLNPASNTAASSIQGGGNEKSTFLPHQLPARHQAEEAYSQYSDLSNPLTQVGLKKKSDEDDCTVPIFIHSRPSQDPSKNFNDVKRKKLPPSKHTNPNPSMKFVKNNHKSMIGHGMRKESKRQKEENLKEFVACQNPLVKAFSNSSSTNKAGGLQKQRHDPGNSIDRVKNCRIQSELSAESQPAATVHGNVVLKKHGTDIEKRNSSIPMKDFSSEEEKIVYDTSNDAETPEDGGDCVSETSMVDSISGFDFSPDDVVGVIGQKHFWKARRAIVNQQKVFAVQVFELHRLLKVQRSIAGSPHLLLEDAAYLGKPVKALPAEKLPLDYNVKMPLNVSKRKMDSDKPSPPMECSAENTVEKASVSSVQYSLPPFSGNPPAPSVSGANNFGPWCFNQPNGHQWLIPVMTPEGLVYKPYPGPGFMGSVCGGYGPHGSTPAHGFLAPHYQYQLPSFPTAGPHGYFSPYGMPLVNPAFSGSSVEQVNHVTMHDQLSAEEANSSPHHQHSFNMPSQKCGIFPDVSSLNVSKDSELKALTPSNPRENGKRNAGEGRNMLRLFPTSPSLDIPDCSPQPLEPKCPARVIKVVPHNAISATESAARIFMSIQEERKQYDSV</sequence>
<proteinExistence type="predicted"/>
<evidence type="ECO:0000313" key="2">
    <source>
        <dbReference type="EMBL" id="CAA2983350.1"/>
    </source>
</evidence>
<protein>
    <recommendedName>
        <fullName evidence="4">Protein EARLY FLOWERING 3</fullName>
    </recommendedName>
</protein>
<dbReference type="Gramene" id="OE9A103934T2">
    <property type="protein sequence ID" value="OE9A103934C2"/>
    <property type="gene ID" value="OE9A103934"/>
</dbReference>
<feature type="compositionally biased region" description="Polar residues" evidence="1">
    <location>
        <begin position="125"/>
        <end position="134"/>
    </location>
</feature>
<name>A0A8S0RTS7_OLEEU</name>
<dbReference type="Proteomes" id="UP000594638">
    <property type="component" value="Unassembled WGS sequence"/>
</dbReference>
<feature type="region of interest" description="Disordered" evidence="1">
    <location>
        <begin position="197"/>
        <end position="218"/>
    </location>
</feature>
<feature type="region of interest" description="Disordered" evidence="1">
    <location>
        <begin position="121"/>
        <end position="158"/>
    </location>
</feature>
<reference evidence="2 3" key="1">
    <citation type="submission" date="2019-12" db="EMBL/GenBank/DDBJ databases">
        <authorList>
            <person name="Alioto T."/>
            <person name="Alioto T."/>
            <person name="Gomez Garrido J."/>
        </authorList>
    </citation>
    <scope>NUCLEOTIDE SEQUENCE [LARGE SCALE GENOMIC DNA]</scope>
</reference>
<evidence type="ECO:0000256" key="1">
    <source>
        <dbReference type="SAM" id="MobiDB-lite"/>
    </source>
</evidence>
<evidence type="ECO:0000313" key="3">
    <source>
        <dbReference type="Proteomes" id="UP000594638"/>
    </source>
</evidence>
<dbReference type="PANTHER" id="PTHR34281:SF2">
    <property type="entry name" value="PROTEIN EARLY FLOWERING 3"/>
    <property type="match status" value="1"/>
</dbReference>
<feature type="region of interest" description="Disordered" evidence="1">
    <location>
        <begin position="581"/>
        <end position="601"/>
    </location>
</feature>
<dbReference type="GO" id="GO:2000028">
    <property type="term" value="P:regulation of photoperiodism, flowering"/>
    <property type="evidence" value="ECO:0007669"/>
    <property type="project" value="InterPro"/>
</dbReference>
<feature type="region of interest" description="Disordered" evidence="1">
    <location>
        <begin position="1"/>
        <end position="33"/>
    </location>
</feature>
<accession>A0A8S0RTS7</accession>
<dbReference type="EMBL" id="CACTIH010003727">
    <property type="protein sequence ID" value="CAA2983350.1"/>
    <property type="molecule type" value="Genomic_DNA"/>
</dbReference>
<dbReference type="OrthoDB" id="1939092at2759"/>
<dbReference type="AlphaFoldDB" id="A0A8S0RTS7"/>
<gene>
    <name evidence="2" type="ORF">OLEA9_A103934</name>
</gene>
<comment type="caution">
    <text evidence="2">The sequence shown here is derived from an EMBL/GenBank/DDBJ whole genome shotgun (WGS) entry which is preliminary data.</text>
</comment>
<dbReference type="Gramene" id="OE9A103934T3">
    <property type="protein sequence ID" value="OE9A103934C3"/>
    <property type="gene ID" value="OE9A103934"/>
</dbReference>
<organism evidence="2 3">
    <name type="scientific">Olea europaea subsp. europaea</name>
    <dbReference type="NCBI Taxonomy" id="158383"/>
    <lineage>
        <taxon>Eukaryota</taxon>
        <taxon>Viridiplantae</taxon>
        <taxon>Streptophyta</taxon>
        <taxon>Embryophyta</taxon>
        <taxon>Tracheophyta</taxon>
        <taxon>Spermatophyta</taxon>
        <taxon>Magnoliopsida</taxon>
        <taxon>eudicotyledons</taxon>
        <taxon>Gunneridae</taxon>
        <taxon>Pentapetalae</taxon>
        <taxon>asterids</taxon>
        <taxon>lamiids</taxon>
        <taxon>Lamiales</taxon>
        <taxon>Oleaceae</taxon>
        <taxon>Oleeae</taxon>
        <taxon>Olea</taxon>
    </lineage>
</organism>
<evidence type="ECO:0008006" key="4">
    <source>
        <dbReference type="Google" id="ProtNLM"/>
    </source>
</evidence>
<keyword evidence="3" id="KW-1185">Reference proteome</keyword>
<dbReference type="InterPro" id="IPR039319">
    <property type="entry name" value="ELF3-like"/>
</dbReference>